<evidence type="ECO:0000259" key="13">
    <source>
        <dbReference type="PROSITE" id="PS50885"/>
    </source>
</evidence>
<dbReference type="CDD" id="cd00082">
    <property type="entry name" value="HisKA"/>
    <property type="match status" value="1"/>
</dbReference>
<accession>A0A379JHP4</accession>
<dbReference type="CDD" id="cd06225">
    <property type="entry name" value="HAMP"/>
    <property type="match status" value="1"/>
</dbReference>
<reference evidence="14 15" key="1">
    <citation type="submission" date="2018-06" db="EMBL/GenBank/DDBJ databases">
        <authorList>
            <consortium name="Pathogen Informatics"/>
            <person name="Doyle S."/>
        </authorList>
    </citation>
    <scope>NUCLEOTIDE SEQUENCE [LARGE SCALE GENOMIC DNA]</scope>
    <source>
        <strain evidence="14 15">NCTC1934</strain>
    </source>
</reference>
<evidence type="ECO:0000313" key="14">
    <source>
        <dbReference type="EMBL" id="SUD48038.1"/>
    </source>
</evidence>
<dbReference type="SUPFAM" id="SSF47384">
    <property type="entry name" value="Homodimeric domain of signal transducing histidine kinase"/>
    <property type="match status" value="1"/>
</dbReference>
<proteinExistence type="predicted"/>
<comment type="catalytic activity">
    <reaction evidence="1">
        <text>ATP + protein L-histidine = ADP + protein N-phospho-L-histidine.</text>
        <dbReference type="EC" id="2.7.13.3"/>
    </reaction>
</comment>
<dbReference type="RefSeq" id="WP_051037070.1">
    <property type="nucleotide sequence ID" value="NZ_UGRY01000004.1"/>
</dbReference>
<gene>
    <name evidence="14" type="primary">mprB_3</name>
    <name evidence="14" type="ORF">NCTC1934_05365</name>
</gene>
<dbReference type="Pfam" id="PF02518">
    <property type="entry name" value="HATPase_c"/>
    <property type="match status" value="1"/>
</dbReference>
<evidence type="ECO:0000256" key="4">
    <source>
        <dbReference type="ARBA" id="ARBA00022553"/>
    </source>
</evidence>
<keyword evidence="6 11" id="KW-0812">Transmembrane</keyword>
<dbReference type="InterPro" id="IPR005467">
    <property type="entry name" value="His_kinase_dom"/>
</dbReference>
<sequence length="451" mass="47947">MLRTRITLVAVFAVTVAIVVTIVTAYRNVSPLVADQVDRGLTDRADTVLALLAADAPLPVRPDMTEQLLLPDGTVLPLVPGRAPLPVTAADRAIAAAGSGRNETEIEVDGIGYGVLTKGRPGGGAVMVSQNYADVERIDREFLWRTAAITAVALLAAALLCWLAIGRILRPIRRLAAATDRIASTQDLTVTLPAAESGEVGELTRSFNTMLAALRFARAQQQRLAEDAGHELRTPLTSVRGSAELLQRARGRLAPEDEAQVLATLVQEAKALDELVRELVDLATDQYAAEEPETLSLAEVARECAHRVRRRSGRAVVLTVTDPVPVSGRPRALARCVDNLIANALKFGPPDTPVEIAVCAADLTVRDHGPGIADSDREAVFGRFYRADATRSAPGSGLGLAIVRDIVTAHGGVTHADNHPEGGARVGFRLPVAAHEKPVRCPGASVDMRNR</sequence>
<dbReference type="CDD" id="cd00075">
    <property type="entry name" value="HATPase"/>
    <property type="match status" value="1"/>
</dbReference>
<dbReference type="InterPro" id="IPR004358">
    <property type="entry name" value="Sig_transdc_His_kin-like_C"/>
</dbReference>
<dbReference type="PANTHER" id="PTHR45436">
    <property type="entry name" value="SENSOR HISTIDINE KINASE YKOH"/>
    <property type="match status" value="1"/>
</dbReference>
<dbReference type="SMART" id="SM00304">
    <property type="entry name" value="HAMP"/>
    <property type="match status" value="1"/>
</dbReference>
<dbReference type="InterPro" id="IPR050428">
    <property type="entry name" value="TCS_sensor_his_kinase"/>
</dbReference>
<dbReference type="STRING" id="1406858.GCA_000710895_03814"/>
<dbReference type="Gene3D" id="6.10.340.10">
    <property type="match status" value="1"/>
</dbReference>
<dbReference type="Pfam" id="PF00672">
    <property type="entry name" value="HAMP"/>
    <property type="match status" value="1"/>
</dbReference>
<dbReference type="AlphaFoldDB" id="A0A379JHP4"/>
<keyword evidence="7 14" id="KW-0418">Kinase</keyword>
<dbReference type="Gene3D" id="3.30.565.10">
    <property type="entry name" value="Histidine kinase-like ATPase, C-terminal domain"/>
    <property type="match status" value="1"/>
</dbReference>
<dbReference type="SMART" id="SM00388">
    <property type="entry name" value="HisKA"/>
    <property type="match status" value="1"/>
</dbReference>
<evidence type="ECO:0000259" key="12">
    <source>
        <dbReference type="PROSITE" id="PS50109"/>
    </source>
</evidence>
<dbReference type="InterPro" id="IPR003661">
    <property type="entry name" value="HisK_dim/P_dom"/>
</dbReference>
<dbReference type="InterPro" id="IPR003660">
    <property type="entry name" value="HAMP_dom"/>
</dbReference>
<keyword evidence="5 14" id="KW-0808">Transferase</keyword>
<evidence type="ECO:0000256" key="2">
    <source>
        <dbReference type="ARBA" id="ARBA00004236"/>
    </source>
</evidence>
<evidence type="ECO:0000256" key="6">
    <source>
        <dbReference type="ARBA" id="ARBA00022692"/>
    </source>
</evidence>
<protein>
    <recommendedName>
        <fullName evidence="3">histidine kinase</fullName>
        <ecNumber evidence="3">2.7.13.3</ecNumber>
    </recommendedName>
</protein>
<dbReference type="SUPFAM" id="SSF158472">
    <property type="entry name" value="HAMP domain-like"/>
    <property type="match status" value="1"/>
</dbReference>
<dbReference type="InterPro" id="IPR036890">
    <property type="entry name" value="HATPase_C_sf"/>
</dbReference>
<dbReference type="PRINTS" id="PR00344">
    <property type="entry name" value="BCTRLSENSOR"/>
</dbReference>
<evidence type="ECO:0000256" key="1">
    <source>
        <dbReference type="ARBA" id="ARBA00000085"/>
    </source>
</evidence>
<keyword evidence="8 11" id="KW-1133">Transmembrane helix</keyword>
<organism evidence="14 15">
    <name type="scientific">Nocardia otitidiscaviarum</name>
    <dbReference type="NCBI Taxonomy" id="1823"/>
    <lineage>
        <taxon>Bacteria</taxon>
        <taxon>Bacillati</taxon>
        <taxon>Actinomycetota</taxon>
        <taxon>Actinomycetes</taxon>
        <taxon>Mycobacteriales</taxon>
        <taxon>Nocardiaceae</taxon>
        <taxon>Nocardia</taxon>
    </lineage>
</organism>
<dbReference type="GO" id="GO:0005886">
    <property type="term" value="C:plasma membrane"/>
    <property type="evidence" value="ECO:0007669"/>
    <property type="project" value="UniProtKB-SubCell"/>
</dbReference>
<feature type="domain" description="HAMP" evidence="13">
    <location>
        <begin position="166"/>
        <end position="219"/>
    </location>
</feature>
<evidence type="ECO:0000256" key="3">
    <source>
        <dbReference type="ARBA" id="ARBA00012438"/>
    </source>
</evidence>
<feature type="domain" description="Histidine kinase" evidence="12">
    <location>
        <begin position="227"/>
        <end position="434"/>
    </location>
</feature>
<evidence type="ECO:0000256" key="5">
    <source>
        <dbReference type="ARBA" id="ARBA00022679"/>
    </source>
</evidence>
<dbReference type="PROSITE" id="PS50109">
    <property type="entry name" value="HIS_KIN"/>
    <property type="match status" value="1"/>
</dbReference>
<dbReference type="Proteomes" id="UP000255467">
    <property type="component" value="Unassembled WGS sequence"/>
</dbReference>
<evidence type="ECO:0000256" key="9">
    <source>
        <dbReference type="ARBA" id="ARBA00023012"/>
    </source>
</evidence>
<dbReference type="InterPro" id="IPR003594">
    <property type="entry name" value="HATPase_dom"/>
</dbReference>
<dbReference type="InterPro" id="IPR036097">
    <property type="entry name" value="HisK_dim/P_sf"/>
</dbReference>
<evidence type="ECO:0000256" key="8">
    <source>
        <dbReference type="ARBA" id="ARBA00022989"/>
    </source>
</evidence>
<name>A0A379JHP4_9NOCA</name>
<feature type="transmembrane region" description="Helical" evidence="11">
    <location>
        <begin position="7"/>
        <end position="26"/>
    </location>
</feature>
<dbReference type="Gene3D" id="1.10.287.130">
    <property type="match status" value="1"/>
</dbReference>
<evidence type="ECO:0000313" key="15">
    <source>
        <dbReference type="Proteomes" id="UP000255467"/>
    </source>
</evidence>
<dbReference type="EC" id="2.7.13.3" evidence="3"/>
<dbReference type="SMART" id="SM00387">
    <property type="entry name" value="HATPase_c"/>
    <property type="match status" value="1"/>
</dbReference>
<dbReference type="GO" id="GO:0000155">
    <property type="term" value="F:phosphorelay sensor kinase activity"/>
    <property type="evidence" value="ECO:0007669"/>
    <property type="project" value="InterPro"/>
</dbReference>
<evidence type="ECO:0000256" key="7">
    <source>
        <dbReference type="ARBA" id="ARBA00022777"/>
    </source>
</evidence>
<keyword evidence="4" id="KW-0597">Phosphoprotein</keyword>
<comment type="subcellular location">
    <subcellularLocation>
        <location evidence="2">Cell membrane</location>
    </subcellularLocation>
</comment>
<evidence type="ECO:0000256" key="11">
    <source>
        <dbReference type="SAM" id="Phobius"/>
    </source>
</evidence>
<keyword evidence="15" id="KW-1185">Reference proteome</keyword>
<dbReference type="Pfam" id="PF00512">
    <property type="entry name" value="HisKA"/>
    <property type="match status" value="1"/>
</dbReference>
<keyword evidence="9" id="KW-0902">Two-component regulatory system</keyword>
<keyword evidence="10 11" id="KW-0472">Membrane</keyword>
<feature type="transmembrane region" description="Helical" evidence="11">
    <location>
        <begin position="142"/>
        <end position="165"/>
    </location>
</feature>
<dbReference type="OrthoDB" id="9786919at2"/>
<dbReference type="PANTHER" id="PTHR45436:SF5">
    <property type="entry name" value="SENSOR HISTIDINE KINASE TRCS"/>
    <property type="match status" value="1"/>
</dbReference>
<dbReference type="PROSITE" id="PS50885">
    <property type="entry name" value="HAMP"/>
    <property type="match status" value="1"/>
</dbReference>
<evidence type="ECO:0000256" key="10">
    <source>
        <dbReference type="ARBA" id="ARBA00023136"/>
    </source>
</evidence>
<dbReference type="EMBL" id="UGRY01000004">
    <property type="protein sequence ID" value="SUD48038.1"/>
    <property type="molecule type" value="Genomic_DNA"/>
</dbReference>
<dbReference type="SUPFAM" id="SSF55874">
    <property type="entry name" value="ATPase domain of HSP90 chaperone/DNA topoisomerase II/histidine kinase"/>
    <property type="match status" value="1"/>
</dbReference>